<comment type="caution">
    <text evidence="1">The sequence shown here is derived from an EMBL/GenBank/DDBJ whole genome shotgun (WGS) entry which is preliminary data.</text>
</comment>
<sequence length="408" mass="45212">MARFWIGKLKPSALLATVAVLGLYYVLLKTSPGTLRQTPRQFKPKQRSVQSCVHDPIPCPRLRYADRRLAKDDDAETPESMGLIDLANFTYLLDSPPCGTSGRDTLLVLVHSAAAHFAERDVIRSTWGASGTGWPSNVTLRVVFMLARTPEDPALEDRMERENRRYGDTVQGNFVDSYRNLTYKHVMALRWASTRCGSVAMVLKMDDDIFVHVFQLAAILDKVAAAASLKPNVLFCYVQKQMPISRSVGSKWKVAESEYPGSFFEDYCSGWAYLADMAAVRAMATEAQYRPYFWVDDVHVTGTLARMGGVSRSRINHKYTTEADSLALWAKPGDPRDSGLLDWGYAFGPTWGDVALVARAHRKVIWCRRHACKCCFKAVNANAGGATNGSSARNGVIGKAVVQRLSGV</sequence>
<reference evidence="1" key="1">
    <citation type="submission" date="2020-05" db="EMBL/GenBank/DDBJ databases">
        <title>Large-scale comparative analyses of tick genomes elucidate their genetic diversity and vector capacities.</title>
        <authorList>
            <person name="Jia N."/>
            <person name="Wang J."/>
            <person name="Shi W."/>
            <person name="Du L."/>
            <person name="Sun Y."/>
            <person name="Zhan W."/>
            <person name="Jiang J."/>
            <person name="Wang Q."/>
            <person name="Zhang B."/>
            <person name="Ji P."/>
            <person name="Sakyi L.B."/>
            <person name="Cui X."/>
            <person name="Yuan T."/>
            <person name="Jiang B."/>
            <person name="Yang W."/>
            <person name="Lam T.T.-Y."/>
            <person name="Chang Q."/>
            <person name="Ding S."/>
            <person name="Wang X."/>
            <person name="Zhu J."/>
            <person name="Ruan X."/>
            <person name="Zhao L."/>
            <person name="Wei J."/>
            <person name="Que T."/>
            <person name="Du C."/>
            <person name="Cheng J."/>
            <person name="Dai P."/>
            <person name="Han X."/>
            <person name="Huang E."/>
            <person name="Gao Y."/>
            <person name="Liu J."/>
            <person name="Shao H."/>
            <person name="Ye R."/>
            <person name="Li L."/>
            <person name="Wei W."/>
            <person name="Wang X."/>
            <person name="Wang C."/>
            <person name="Yang T."/>
            <person name="Huo Q."/>
            <person name="Li W."/>
            <person name="Guo W."/>
            <person name="Chen H."/>
            <person name="Zhou L."/>
            <person name="Ni X."/>
            <person name="Tian J."/>
            <person name="Zhou Y."/>
            <person name="Sheng Y."/>
            <person name="Liu T."/>
            <person name="Pan Y."/>
            <person name="Xia L."/>
            <person name="Li J."/>
            <person name="Zhao F."/>
            <person name="Cao W."/>
        </authorList>
    </citation>
    <scope>NUCLEOTIDE SEQUENCE</scope>
    <source>
        <strain evidence="1">Dsil-2018</strain>
    </source>
</reference>
<protein>
    <submittedName>
        <fullName evidence="1">Uncharacterized protein</fullName>
    </submittedName>
</protein>
<keyword evidence="2" id="KW-1185">Reference proteome</keyword>
<organism evidence="1 2">
    <name type="scientific">Dermacentor silvarum</name>
    <name type="common">Tick</name>
    <dbReference type="NCBI Taxonomy" id="543639"/>
    <lineage>
        <taxon>Eukaryota</taxon>
        <taxon>Metazoa</taxon>
        <taxon>Ecdysozoa</taxon>
        <taxon>Arthropoda</taxon>
        <taxon>Chelicerata</taxon>
        <taxon>Arachnida</taxon>
        <taxon>Acari</taxon>
        <taxon>Parasitiformes</taxon>
        <taxon>Ixodida</taxon>
        <taxon>Ixodoidea</taxon>
        <taxon>Ixodidae</taxon>
        <taxon>Rhipicephalinae</taxon>
        <taxon>Dermacentor</taxon>
    </lineage>
</organism>
<name>A0ACB8CGT4_DERSI</name>
<accession>A0ACB8CGT4</accession>
<evidence type="ECO:0000313" key="2">
    <source>
        <dbReference type="Proteomes" id="UP000821865"/>
    </source>
</evidence>
<dbReference type="Proteomes" id="UP000821865">
    <property type="component" value="Chromosome 7"/>
</dbReference>
<proteinExistence type="predicted"/>
<gene>
    <name evidence="1" type="ORF">HPB49_019133</name>
</gene>
<evidence type="ECO:0000313" key="1">
    <source>
        <dbReference type="EMBL" id="KAH7941978.1"/>
    </source>
</evidence>
<dbReference type="EMBL" id="CM023476">
    <property type="protein sequence ID" value="KAH7941978.1"/>
    <property type="molecule type" value="Genomic_DNA"/>
</dbReference>